<organism evidence="1 2">
    <name type="scientific">Paraburkholderia phenazinium</name>
    <dbReference type="NCBI Taxonomy" id="60549"/>
    <lineage>
        <taxon>Bacteria</taxon>
        <taxon>Pseudomonadati</taxon>
        <taxon>Pseudomonadota</taxon>
        <taxon>Betaproteobacteria</taxon>
        <taxon>Burkholderiales</taxon>
        <taxon>Burkholderiaceae</taxon>
        <taxon>Paraburkholderia</taxon>
    </lineage>
</organism>
<dbReference type="Proteomes" id="UP000185151">
    <property type="component" value="Unassembled WGS sequence"/>
</dbReference>
<name>A0A1N6LEN3_9BURK</name>
<evidence type="ECO:0000313" key="1">
    <source>
        <dbReference type="EMBL" id="SIO67167.1"/>
    </source>
</evidence>
<gene>
    <name evidence="1" type="ORF">SAMN05444165_6911</name>
</gene>
<dbReference type="RefSeq" id="WP_083640782.1">
    <property type="nucleotide sequence ID" value="NZ_FSRU01000003.1"/>
</dbReference>
<protein>
    <submittedName>
        <fullName evidence="1">Uncharacterized protein</fullName>
    </submittedName>
</protein>
<reference evidence="1 2" key="1">
    <citation type="submission" date="2016-11" db="EMBL/GenBank/DDBJ databases">
        <authorList>
            <person name="Jaros S."/>
            <person name="Januszkiewicz K."/>
            <person name="Wedrychowicz H."/>
        </authorList>
    </citation>
    <scope>NUCLEOTIDE SEQUENCE [LARGE SCALE GENOMIC DNA]</scope>
    <source>
        <strain evidence="1 2">GAS95</strain>
    </source>
</reference>
<keyword evidence="2" id="KW-1185">Reference proteome</keyword>
<accession>A0A1N6LEN3</accession>
<evidence type="ECO:0000313" key="2">
    <source>
        <dbReference type="Proteomes" id="UP000185151"/>
    </source>
</evidence>
<dbReference type="EMBL" id="FSRU01000003">
    <property type="protein sequence ID" value="SIO67167.1"/>
    <property type="molecule type" value="Genomic_DNA"/>
</dbReference>
<proteinExistence type="predicted"/>
<dbReference type="OrthoDB" id="8722762at2"/>
<dbReference type="AlphaFoldDB" id="A0A1N6LEN3"/>
<sequence length="242" mass="27906">MMAHDKDNAFFARLITPMLEQLRRIARGTRGEHSIDDLKAEAWIAAHDIQHEEGIEFEPEDDGFQQAILSKLRKTFGKFANRKMRFALQLDHEQPGNDGEFLPNSVAASLAGPQSYEPEVALELAEERAVHELCLIERFTEAVAYLRTFSHFDHDKRAIATYLAIPMSTLETRLRCAERIAASQRSIFDRVEVVPLDFMPRRGRFRSVPRRVPTSWRLACIARRPLQLRLLSQWPALFHGRD</sequence>